<protein>
    <submittedName>
        <fullName evidence="2">Uncharacterized protein</fullName>
    </submittedName>
</protein>
<reference evidence="2" key="1">
    <citation type="submission" date="2022-11" db="UniProtKB">
        <authorList>
            <consortium name="WormBaseParasite"/>
        </authorList>
    </citation>
    <scope>IDENTIFICATION</scope>
</reference>
<dbReference type="Proteomes" id="UP000887579">
    <property type="component" value="Unplaced"/>
</dbReference>
<organism evidence="1 2">
    <name type="scientific">Panagrolaimus sp. ES5</name>
    <dbReference type="NCBI Taxonomy" id="591445"/>
    <lineage>
        <taxon>Eukaryota</taxon>
        <taxon>Metazoa</taxon>
        <taxon>Ecdysozoa</taxon>
        <taxon>Nematoda</taxon>
        <taxon>Chromadorea</taxon>
        <taxon>Rhabditida</taxon>
        <taxon>Tylenchina</taxon>
        <taxon>Panagrolaimomorpha</taxon>
        <taxon>Panagrolaimoidea</taxon>
        <taxon>Panagrolaimidae</taxon>
        <taxon>Panagrolaimus</taxon>
    </lineage>
</organism>
<sequence length="261" mass="30027">MKEVTKEVAPTPFNFITRQCLIAGGNMHLIRAVGNFLTIFTKKVKLSIFLTLIVIYQRQPCHPIKSVRKLIKRREELNLPDYFQKIQIEADLAGFLKLFWATLLNIFNQEVEDEDFSELMAIFDVTTVANQLSPRHAYDFMALVIENLVQNKNIKIPKTLQRILKAVILRFGPKFDFTKDDLEKFAVKVITFVGASKNKVKEKIKVALSHKFEFYNQCEDSILIAFLVYIDHLKANGIRAIVNCLVEHVTVSITNSSNTYN</sequence>
<evidence type="ECO:0000313" key="1">
    <source>
        <dbReference type="Proteomes" id="UP000887579"/>
    </source>
</evidence>
<dbReference type="WBParaSite" id="ES5_v2.g12589.t1">
    <property type="protein sequence ID" value="ES5_v2.g12589.t1"/>
    <property type="gene ID" value="ES5_v2.g12589"/>
</dbReference>
<accession>A0AC34F5W6</accession>
<proteinExistence type="predicted"/>
<name>A0AC34F5W6_9BILA</name>
<evidence type="ECO:0000313" key="2">
    <source>
        <dbReference type="WBParaSite" id="ES5_v2.g12589.t1"/>
    </source>
</evidence>